<evidence type="ECO:0000313" key="2">
    <source>
        <dbReference type="Proteomes" id="UP000192907"/>
    </source>
</evidence>
<proteinExistence type="predicted"/>
<gene>
    <name evidence="1" type="ORF">SAMN06296036_110100</name>
</gene>
<dbReference type="AlphaFoldDB" id="A0A1Y6C3C2"/>
<sequence length="83" mass="9487">MKRLISFIAFIAAAKLYAGNEQGGFGRSIEKIQVNSLEYKRIDLRLSVRETLVLHHRDLEVKKTDANEIVSLDERIKIVSSED</sequence>
<organism evidence="1 2">
    <name type="scientific">Pseudobacteriovorax antillogorgiicola</name>
    <dbReference type="NCBI Taxonomy" id="1513793"/>
    <lineage>
        <taxon>Bacteria</taxon>
        <taxon>Pseudomonadati</taxon>
        <taxon>Bdellovibrionota</taxon>
        <taxon>Oligoflexia</taxon>
        <taxon>Oligoflexales</taxon>
        <taxon>Pseudobacteriovoracaceae</taxon>
        <taxon>Pseudobacteriovorax</taxon>
    </lineage>
</organism>
<reference evidence="2" key="1">
    <citation type="submission" date="2017-04" db="EMBL/GenBank/DDBJ databases">
        <authorList>
            <person name="Varghese N."/>
            <person name="Submissions S."/>
        </authorList>
    </citation>
    <scope>NUCLEOTIDE SEQUENCE [LARGE SCALE GENOMIC DNA]</scope>
    <source>
        <strain evidence="2">RKEM611</strain>
    </source>
</reference>
<dbReference type="EMBL" id="FWZT01000010">
    <property type="protein sequence ID" value="SMF33836.1"/>
    <property type="molecule type" value="Genomic_DNA"/>
</dbReference>
<dbReference type="Proteomes" id="UP000192907">
    <property type="component" value="Unassembled WGS sequence"/>
</dbReference>
<keyword evidence="2" id="KW-1185">Reference proteome</keyword>
<dbReference type="RefSeq" id="WP_132320830.1">
    <property type="nucleotide sequence ID" value="NZ_FWZT01000010.1"/>
</dbReference>
<accession>A0A1Y6C3C2</accession>
<evidence type="ECO:0000313" key="1">
    <source>
        <dbReference type="EMBL" id="SMF33836.1"/>
    </source>
</evidence>
<protein>
    <submittedName>
        <fullName evidence="1">Uncharacterized protein</fullName>
    </submittedName>
</protein>
<name>A0A1Y6C3C2_9BACT</name>